<dbReference type="SUPFAM" id="SSF52540">
    <property type="entry name" value="P-loop containing nucleoside triphosphate hydrolases"/>
    <property type="match status" value="1"/>
</dbReference>
<name>A0A2K2FKH1_9CLOT</name>
<dbReference type="GO" id="GO:0004427">
    <property type="term" value="F:inorganic diphosphate phosphatase activity"/>
    <property type="evidence" value="ECO:0007669"/>
    <property type="project" value="UniProtKB-EC"/>
</dbReference>
<dbReference type="Gene3D" id="3.90.80.10">
    <property type="entry name" value="Inorganic pyrophosphatase"/>
    <property type="match status" value="1"/>
</dbReference>
<dbReference type="GO" id="GO:0005737">
    <property type="term" value="C:cytoplasm"/>
    <property type="evidence" value="ECO:0007669"/>
    <property type="project" value="InterPro"/>
</dbReference>
<gene>
    <name evidence="6" type="ORF">CDQ84_09265</name>
</gene>
<reference evidence="6 7" key="1">
    <citation type="submission" date="2017-06" db="EMBL/GenBank/DDBJ databases">
        <title>Investigating the central metabolism of Clostridium thermosuccinogenes.</title>
        <authorList>
            <person name="Koendjbiharie J.G."/>
            <person name="van Kranenburg R."/>
        </authorList>
    </citation>
    <scope>NUCLEOTIDE SEQUENCE [LARGE SCALE GENOMIC DNA]</scope>
    <source>
        <strain evidence="6 7">DSM 5806</strain>
    </source>
</reference>
<keyword evidence="4" id="KW-0378">Hydrolase</keyword>
<dbReference type="GO" id="GO:0000287">
    <property type="term" value="F:magnesium ion binding"/>
    <property type="evidence" value="ECO:0007669"/>
    <property type="project" value="InterPro"/>
</dbReference>
<dbReference type="Pfam" id="PF00719">
    <property type="entry name" value="Pyrophosphatase"/>
    <property type="match status" value="1"/>
</dbReference>
<dbReference type="NCBIfam" id="NF004861">
    <property type="entry name" value="PRK06217.1"/>
    <property type="match status" value="1"/>
</dbReference>
<evidence type="ECO:0000313" key="6">
    <source>
        <dbReference type="EMBL" id="PNT99278.1"/>
    </source>
</evidence>
<protein>
    <recommendedName>
        <fullName evidence="2">inorganic diphosphatase</fullName>
        <ecNumber evidence="2">3.6.1.1</ecNumber>
    </recommendedName>
</protein>
<dbReference type="InterPro" id="IPR008162">
    <property type="entry name" value="Pyrophosphatase"/>
</dbReference>
<dbReference type="KEGG" id="cthd:CDO33_02030"/>
<organism evidence="6 7">
    <name type="scientific">Clostridium thermosuccinogenes</name>
    <dbReference type="NCBI Taxonomy" id="84032"/>
    <lineage>
        <taxon>Bacteria</taxon>
        <taxon>Bacillati</taxon>
        <taxon>Bacillota</taxon>
        <taxon>Clostridia</taxon>
        <taxon>Eubacteriales</taxon>
        <taxon>Clostridiaceae</taxon>
        <taxon>Clostridium</taxon>
    </lineage>
</organism>
<dbReference type="SUPFAM" id="SSF50324">
    <property type="entry name" value="Inorganic pyrophosphatase"/>
    <property type="match status" value="1"/>
</dbReference>
<evidence type="ECO:0000313" key="7">
    <source>
        <dbReference type="Proteomes" id="UP000236151"/>
    </source>
</evidence>
<dbReference type="EMBL" id="NIOJ01000020">
    <property type="protein sequence ID" value="PNT99278.1"/>
    <property type="molecule type" value="Genomic_DNA"/>
</dbReference>
<dbReference type="Pfam" id="PF13238">
    <property type="entry name" value="AAA_18"/>
    <property type="match status" value="1"/>
</dbReference>
<keyword evidence="5" id="KW-0460">Magnesium</keyword>
<evidence type="ECO:0000256" key="2">
    <source>
        <dbReference type="ARBA" id="ARBA00012146"/>
    </source>
</evidence>
<dbReference type="Gene3D" id="3.40.50.300">
    <property type="entry name" value="P-loop containing nucleotide triphosphate hydrolases"/>
    <property type="match status" value="1"/>
</dbReference>
<sequence length="264" mass="29966">MVYPINYGYLDGVIAPDGEELDVYIFGEDRPLKEFTGRVVAIVHRDDDDEDKLVAIPNGVDFSASEIENAVSFQEKYYDSRIEIFDPKVIHILGASGSGTTTLGKAISEKYGFKHLDTDDFYWLPTDPKYTSKREPSERQRLLAEAIEKAERCVISGSLCSWGDMFIPKFELVILVETPTEVRIERLKQREFNHFGDRILPGGDMYQNHIEFLEWAARYDTAGVEQRSRALHAEWLKKVNCPVILVDGTKPVSEILKKVGLSNG</sequence>
<dbReference type="AlphaFoldDB" id="A0A2K2FKH1"/>
<comment type="caution">
    <text evidence="6">The sequence shown here is derived from an EMBL/GenBank/DDBJ whole genome shotgun (WGS) entry which is preliminary data.</text>
</comment>
<evidence type="ECO:0000256" key="5">
    <source>
        <dbReference type="ARBA" id="ARBA00022842"/>
    </source>
</evidence>
<dbReference type="InterPro" id="IPR027417">
    <property type="entry name" value="P-loop_NTPase"/>
</dbReference>
<dbReference type="EC" id="3.6.1.1" evidence="2"/>
<evidence type="ECO:0000256" key="1">
    <source>
        <dbReference type="ARBA" id="ARBA00001946"/>
    </source>
</evidence>
<accession>A0A2K2FKH1</accession>
<dbReference type="GO" id="GO:0006796">
    <property type="term" value="P:phosphate-containing compound metabolic process"/>
    <property type="evidence" value="ECO:0007669"/>
    <property type="project" value="InterPro"/>
</dbReference>
<keyword evidence="7" id="KW-1185">Reference proteome</keyword>
<evidence type="ECO:0000256" key="3">
    <source>
        <dbReference type="ARBA" id="ARBA00022723"/>
    </source>
</evidence>
<dbReference type="PANTHER" id="PTHR37816:SF2">
    <property type="entry name" value="DNA TOPOLOGY MODULATION PROTEIN FLAR-RELATED PROTEIN"/>
    <property type="match status" value="1"/>
</dbReference>
<comment type="cofactor">
    <cofactor evidence="1">
        <name>Mg(2+)</name>
        <dbReference type="ChEBI" id="CHEBI:18420"/>
    </cofactor>
</comment>
<dbReference type="InterPro" id="IPR052922">
    <property type="entry name" value="Cytidylate_Kinase-2"/>
</dbReference>
<proteinExistence type="predicted"/>
<dbReference type="PANTHER" id="PTHR37816">
    <property type="entry name" value="YALI0E33011P"/>
    <property type="match status" value="1"/>
</dbReference>
<evidence type="ECO:0000256" key="4">
    <source>
        <dbReference type="ARBA" id="ARBA00022801"/>
    </source>
</evidence>
<dbReference type="Proteomes" id="UP000236151">
    <property type="component" value="Unassembled WGS sequence"/>
</dbReference>
<keyword evidence="3" id="KW-0479">Metal-binding</keyword>
<dbReference type="InterPro" id="IPR036649">
    <property type="entry name" value="Pyrophosphatase_sf"/>
</dbReference>